<organism evidence="11 12">
    <name type="scientific">Salinicoccus jeotgali</name>
    <dbReference type="NCBI Taxonomy" id="381634"/>
    <lineage>
        <taxon>Bacteria</taxon>
        <taxon>Bacillati</taxon>
        <taxon>Bacillota</taxon>
        <taxon>Bacilli</taxon>
        <taxon>Bacillales</taxon>
        <taxon>Staphylococcaceae</taxon>
        <taxon>Salinicoccus</taxon>
    </lineage>
</organism>
<keyword evidence="6" id="KW-0678">Repressor</keyword>
<sequence length="142" mass="16837">MGNNLNQYKDKLRKNKLKVTEKRMRMIETLLEGDRYMSAKDIQEILKPEYPGMSYDTIYRNLYTLKDIEVLEQTTLSGEMHYKIACTTHHHHHFICDDCGETKVIRYCPVETWQSELEDVEIKNHKIELYGLCGACKEARIY</sequence>
<dbReference type="PANTHER" id="PTHR33202">
    <property type="entry name" value="ZINC UPTAKE REGULATION PROTEIN"/>
    <property type="match status" value="1"/>
</dbReference>
<dbReference type="SUPFAM" id="SSF46785">
    <property type="entry name" value="Winged helix' DNA-binding domain"/>
    <property type="match status" value="1"/>
</dbReference>
<dbReference type="CDD" id="cd07153">
    <property type="entry name" value="Fur_like"/>
    <property type="match status" value="1"/>
</dbReference>
<evidence type="ECO:0000256" key="2">
    <source>
        <dbReference type="ARBA" id="ARBA00004496"/>
    </source>
</evidence>
<evidence type="ECO:0000256" key="7">
    <source>
        <dbReference type="ARBA" id="ARBA00022833"/>
    </source>
</evidence>
<dbReference type="EMBL" id="BAABCK010000020">
    <property type="protein sequence ID" value="GAA3722452.1"/>
    <property type="molecule type" value="Genomic_DNA"/>
</dbReference>
<evidence type="ECO:0000256" key="1">
    <source>
        <dbReference type="ARBA" id="ARBA00002997"/>
    </source>
</evidence>
<keyword evidence="12" id="KW-1185">Reference proteome</keyword>
<dbReference type="Gene3D" id="3.30.1490.190">
    <property type="match status" value="1"/>
</dbReference>
<evidence type="ECO:0000256" key="5">
    <source>
        <dbReference type="ARBA" id="ARBA00022490"/>
    </source>
</evidence>
<dbReference type="InterPro" id="IPR043135">
    <property type="entry name" value="Fur_C"/>
</dbReference>
<keyword evidence="5" id="KW-0963">Cytoplasm</keyword>
<comment type="caution">
    <text evidence="11">The sequence shown here is derived from an EMBL/GenBank/DDBJ whole genome shotgun (WGS) entry which is preliminary data.</text>
</comment>
<comment type="function">
    <text evidence="1">Acts as a global negative controlling element, employing Fe(2+) as a cofactor to bind the operator of the repressed genes.</text>
</comment>
<keyword evidence="8" id="KW-0805">Transcription regulation</keyword>
<protein>
    <recommendedName>
        <fullName evidence="4">Ferric uptake regulation protein</fullName>
    </recommendedName>
</protein>
<comment type="subcellular location">
    <subcellularLocation>
        <location evidence="2">Cytoplasm</location>
    </subcellularLocation>
</comment>
<evidence type="ECO:0000256" key="3">
    <source>
        <dbReference type="ARBA" id="ARBA00007957"/>
    </source>
</evidence>
<comment type="similarity">
    <text evidence="3">Belongs to the Fur family.</text>
</comment>
<dbReference type="PANTHER" id="PTHR33202:SF1">
    <property type="entry name" value="FERRIC UPTAKE REGULATION PROTEIN"/>
    <property type="match status" value="1"/>
</dbReference>
<keyword evidence="9" id="KW-0238">DNA-binding</keyword>
<reference evidence="12" key="1">
    <citation type="journal article" date="2019" name="Int. J. Syst. Evol. Microbiol.">
        <title>The Global Catalogue of Microorganisms (GCM) 10K type strain sequencing project: providing services to taxonomists for standard genome sequencing and annotation.</title>
        <authorList>
            <consortium name="The Broad Institute Genomics Platform"/>
            <consortium name="The Broad Institute Genome Sequencing Center for Infectious Disease"/>
            <person name="Wu L."/>
            <person name="Ma J."/>
        </authorList>
    </citation>
    <scope>NUCLEOTIDE SEQUENCE [LARGE SCALE GENOMIC DNA]</scope>
    <source>
        <strain evidence="12">JCM 16981</strain>
    </source>
</reference>
<keyword evidence="10" id="KW-0804">Transcription</keyword>
<evidence type="ECO:0000313" key="12">
    <source>
        <dbReference type="Proteomes" id="UP001500920"/>
    </source>
</evidence>
<accession>A0ABP7ERK6</accession>
<gene>
    <name evidence="11" type="ORF">GCM10022378_10650</name>
</gene>
<evidence type="ECO:0000256" key="8">
    <source>
        <dbReference type="ARBA" id="ARBA00023015"/>
    </source>
</evidence>
<dbReference type="InterPro" id="IPR002481">
    <property type="entry name" value="FUR"/>
</dbReference>
<name>A0ABP7ERK6_9STAP</name>
<dbReference type="RefSeq" id="WP_344702150.1">
    <property type="nucleotide sequence ID" value="NZ_BAABCK010000020.1"/>
</dbReference>
<dbReference type="Gene3D" id="1.10.10.10">
    <property type="entry name" value="Winged helix-like DNA-binding domain superfamily/Winged helix DNA-binding domain"/>
    <property type="match status" value="1"/>
</dbReference>
<evidence type="ECO:0000256" key="6">
    <source>
        <dbReference type="ARBA" id="ARBA00022491"/>
    </source>
</evidence>
<proteinExistence type="inferred from homology"/>
<dbReference type="InterPro" id="IPR036388">
    <property type="entry name" value="WH-like_DNA-bd_sf"/>
</dbReference>
<dbReference type="Pfam" id="PF01475">
    <property type="entry name" value="FUR"/>
    <property type="match status" value="1"/>
</dbReference>
<evidence type="ECO:0000256" key="4">
    <source>
        <dbReference type="ARBA" id="ARBA00020910"/>
    </source>
</evidence>
<evidence type="ECO:0000256" key="9">
    <source>
        <dbReference type="ARBA" id="ARBA00023125"/>
    </source>
</evidence>
<keyword evidence="7" id="KW-0862">Zinc</keyword>
<evidence type="ECO:0000313" key="11">
    <source>
        <dbReference type="EMBL" id="GAA3722452.1"/>
    </source>
</evidence>
<dbReference type="InterPro" id="IPR036390">
    <property type="entry name" value="WH_DNA-bd_sf"/>
</dbReference>
<dbReference type="Proteomes" id="UP001500920">
    <property type="component" value="Unassembled WGS sequence"/>
</dbReference>
<evidence type="ECO:0000256" key="10">
    <source>
        <dbReference type="ARBA" id="ARBA00023163"/>
    </source>
</evidence>